<protein>
    <submittedName>
        <fullName evidence="1">Uncharacterized protein</fullName>
    </submittedName>
</protein>
<evidence type="ECO:0000313" key="2">
    <source>
        <dbReference type="Proteomes" id="UP000054937"/>
    </source>
</evidence>
<name>A0A0V0R516_PSEPJ</name>
<keyword evidence="2" id="KW-1185">Reference proteome</keyword>
<organism evidence="1 2">
    <name type="scientific">Pseudocohnilembus persalinus</name>
    <name type="common">Ciliate</name>
    <dbReference type="NCBI Taxonomy" id="266149"/>
    <lineage>
        <taxon>Eukaryota</taxon>
        <taxon>Sar</taxon>
        <taxon>Alveolata</taxon>
        <taxon>Ciliophora</taxon>
        <taxon>Intramacronucleata</taxon>
        <taxon>Oligohymenophorea</taxon>
        <taxon>Scuticociliatia</taxon>
        <taxon>Philasterida</taxon>
        <taxon>Pseudocohnilembidae</taxon>
        <taxon>Pseudocohnilembus</taxon>
    </lineage>
</organism>
<comment type="caution">
    <text evidence="1">The sequence shown here is derived from an EMBL/GenBank/DDBJ whole genome shotgun (WGS) entry which is preliminary data.</text>
</comment>
<sequence>MTLVQWKIVKSNNFQPSLNSECLQKEQEFEDVSQKSLCLQNCTNDLVQLNENSTDINTSYSNCVYQCSLENKGQNYNGQQKFMKFDKNKQNELLQNPYIFDGKTLLDLNCEQREKKKVILRVTSPLVYNYFRSRCDYEIYRQKDYKTTQDYYFQYAS</sequence>
<evidence type="ECO:0000313" key="1">
    <source>
        <dbReference type="EMBL" id="KRX09571.1"/>
    </source>
</evidence>
<dbReference type="EMBL" id="LDAU01000047">
    <property type="protein sequence ID" value="KRX09571.1"/>
    <property type="molecule type" value="Genomic_DNA"/>
</dbReference>
<dbReference type="Proteomes" id="UP000054937">
    <property type="component" value="Unassembled WGS sequence"/>
</dbReference>
<proteinExistence type="predicted"/>
<accession>A0A0V0R516</accession>
<dbReference type="InParanoid" id="A0A0V0R516"/>
<dbReference type="AlphaFoldDB" id="A0A0V0R516"/>
<gene>
    <name evidence="1" type="ORF">PPERSA_09401</name>
</gene>
<reference evidence="1 2" key="1">
    <citation type="journal article" date="2015" name="Sci. Rep.">
        <title>Genome of the facultative scuticociliatosis pathogen Pseudocohnilembus persalinus provides insight into its virulence through horizontal gene transfer.</title>
        <authorList>
            <person name="Xiong J."/>
            <person name="Wang G."/>
            <person name="Cheng J."/>
            <person name="Tian M."/>
            <person name="Pan X."/>
            <person name="Warren A."/>
            <person name="Jiang C."/>
            <person name="Yuan D."/>
            <person name="Miao W."/>
        </authorList>
    </citation>
    <scope>NUCLEOTIDE SEQUENCE [LARGE SCALE GENOMIC DNA]</scope>
    <source>
        <strain evidence="1">36N120E</strain>
    </source>
</reference>